<dbReference type="EMBL" id="LCTV02000005">
    <property type="protein sequence ID" value="PRQ74834.1"/>
    <property type="molecule type" value="Genomic_DNA"/>
</dbReference>
<gene>
    <name evidence="4" type="ORF">AAT19DRAFT_13856</name>
</gene>
<dbReference type="InterPro" id="IPR017850">
    <property type="entry name" value="Alkaline_phosphatase_core_sf"/>
</dbReference>
<evidence type="ECO:0000256" key="1">
    <source>
        <dbReference type="ARBA" id="ARBA00022801"/>
    </source>
</evidence>
<protein>
    <submittedName>
        <fullName evidence="4">Phosphoesterase family-domain containing protein</fullName>
    </submittedName>
</protein>
<dbReference type="OrthoDB" id="5135119at2759"/>
<evidence type="ECO:0000256" key="3">
    <source>
        <dbReference type="SAM" id="SignalP"/>
    </source>
</evidence>
<dbReference type="Pfam" id="PF04185">
    <property type="entry name" value="Phosphoesterase"/>
    <property type="match status" value="1"/>
</dbReference>
<feature type="signal peptide" evidence="3">
    <location>
        <begin position="1"/>
        <end position="18"/>
    </location>
</feature>
<accession>A0A2T0A9Z1</accession>
<evidence type="ECO:0000313" key="5">
    <source>
        <dbReference type="Proteomes" id="UP000239560"/>
    </source>
</evidence>
<feature type="compositionally biased region" description="Gly residues" evidence="2">
    <location>
        <begin position="444"/>
        <end position="455"/>
    </location>
</feature>
<organism evidence="4 5">
    <name type="scientific">Rhodotorula toruloides</name>
    <name type="common">Yeast</name>
    <name type="synonym">Rhodosporidium toruloides</name>
    <dbReference type="NCBI Taxonomy" id="5286"/>
    <lineage>
        <taxon>Eukaryota</taxon>
        <taxon>Fungi</taxon>
        <taxon>Dikarya</taxon>
        <taxon>Basidiomycota</taxon>
        <taxon>Pucciniomycotina</taxon>
        <taxon>Microbotryomycetes</taxon>
        <taxon>Sporidiobolales</taxon>
        <taxon>Sporidiobolaceae</taxon>
        <taxon>Rhodotorula</taxon>
    </lineage>
</organism>
<dbReference type="PANTHER" id="PTHR31956">
    <property type="entry name" value="NON-SPECIFIC PHOSPHOLIPASE C4-RELATED"/>
    <property type="match status" value="1"/>
</dbReference>
<dbReference type="AlphaFoldDB" id="A0A2T0A9Z1"/>
<reference evidence="4 5" key="1">
    <citation type="journal article" date="2018" name="Elife">
        <title>Functional genomics of lipid metabolism in the oleaginous yeast Rhodosporidium toruloides.</title>
        <authorList>
            <person name="Coradetti S.T."/>
            <person name="Pinel D."/>
            <person name="Geiselman G."/>
            <person name="Ito M."/>
            <person name="Mondo S."/>
            <person name="Reilly M.C."/>
            <person name="Cheng Y.F."/>
            <person name="Bauer S."/>
            <person name="Grigoriev I."/>
            <person name="Gladden J.M."/>
            <person name="Simmons B.A."/>
            <person name="Brem R."/>
            <person name="Arkin A.P."/>
            <person name="Skerker J.M."/>
        </authorList>
    </citation>
    <scope>NUCLEOTIDE SEQUENCE [LARGE SCALE GENOMIC DNA]</scope>
    <source>
        <strain evidence="4 5">NBRC 0880</strain>
    </source>
</reference>
<feature type="region of interest" description="Disordered" evidence="2">
    <location>
        <begin position="399"/>
        <end position="418"/>
    </location>
</feature>
<dbReference type="GO" id="GO:0016788">
    <property type="term" value="F:hydrolase activity, acting on ester bonds"/>
    <property type="evidence" value="ECO:0007669"/>
    <property type="project" value="InterPro"/>
</dbReference>
<dbReference type="PANTHER" id="PTHR31956:SF8">
    <property type="entry name" value="ACID PHOSPHATASE PHOA (AFU_ORTHOLOGUE AFUA_1G03570)"/>
    <property type="match status" value="1"/>
</dbReference>
<evidence type="ECO:0000313" key="4">
    <source>
        <dbReference type="EMBL" id="PRQ74834.1"/>
    </source>
</evidence>
<evidence type="ECO:0000256" key="2">
    <source>
        <dbReference type="SAM" id="MobiDB-lite"/>
    </source>
</evidence>
<sequence length="491" mass="52188">MLSTAVLTAALAAAPAYAAVAQSFVPPSSSPTQQSSTYTGKSNSTLPKSPVVAGKSFDRFISIVLENTDYATSPSSPVFQNLSSQGVLMNGYYGVTHPSEPNYLAMATGSFFGMHGDAFYAFPQNVSTVADLLEAKNISWASYQENMPYDGFTGFNYTEKNYISGTGNYTYYVRKHNPTILADSVAGNPERALRHRNFNDFAADIQADALPQWMFITPNLVNDGHDTTIDFQSQWLEYFLYPLLADERFNNNRTLILLTYDENETYEENNQVYTIALGKGIPKELVGTTDNTYYTHYSSLSTVEANWGLGSLGRGDTNKTLANVYSWVANATGYQNNGLTNSSSNLPLTNLTGIFPGFANDEMWTPILAPNMSAIGAGGGPVFAGNGTNMQLTSWDQPINWTARGEPNPAHTDPGFDYSSGSLVIKPSASSSSSAAGPSATGSVGQGGNSQGGNQNGNAQGSNVQAKSGAVSVVVPFAGALAAVAGVVALL</sequence>
<feature type="chain" id="PRO_5015567155" evidence="3">
    <location>
        <begin position="19"/>
        <end position="491"/>
    </location>
</feature>
<keyword evidence="3" id="KW-0732">Signal</keyword>
<dbReference type="GO" id="GO:0009395">
    <property type="term" value="P:phospholipid catabolic process"/>
    <property type="evidence" value="ECO:0007669"/>
    <property type="project" value="TreeGrafter"/>
</dbReference>
<dbReference type="Gene3D" id="3.40.720.10">
    <property type="entry name" value="Alkaline Phosphatase, subunit A"/>
    <property type="match status" value="1"/>
</dbReference>
<dbReference type="Proteomes" id="UP000239560">
    <property type="component" value="Unassembled WGS sequence"/>
</dbReference>
<dbReference type="InterPro" id="IPR007312">
    <property type="entry name" value="Phosphoesterase"/>
</dbReference>
<name>A0A2T0A9Z1_RHOTO</name>
<keyword evidence="1" id="KW-0378">Hydrolase</keyword>
<feature type="region of interest" description="Disordered" evidence="2">
    <location>
        <begin position="26"/>
        <end position="46"/>
    </location>
</feature>
<comment type="caution">
    <text evidence="4">The sequence shown here is derived from an EMBL/GenBank/DDBJ whole genome shotgun (WGS) entry which is preliminary data.</text>
</comment>
<feature type="compositionally biased region" description="Low complexity" evidence="2">
    <location>
        <begin position="26"/>
        <end position="39"/>
    </location>
</feature>
<proteinExistence type="predicted"/>
<feature type="region of interest" description="Disordered" evidence="2">
    <location>
        <begin position="429"/>
        <end position="463"/>
    </location>
</feature>
<feature type="compositionally biased region" description="Low complexity" evidence="2">
    <location>
        <begin position="429"/>
        <end position="443"/>
    </location>
</feature>